<proteinExistence type="predicted"/>
<organism evidence="2 3">
    <name type="scientific">Winogradskyella alexanderae</name>
    <dbReference type="NCBI Taxonomy" id="2877123"/>
    <lineage>
        <taxon>Bacteria</taxon>
        <taxon>Pseudomonadati</taxon>
        <taxon>Bacteroidota</taxon>
        <taxon>Flavobacteriia</taxon>
        <taxon>Flavobacteriales</taxon>
        <taxon>Flavobacteriaceae</taxon>
        <taxon>Winogradskyella</taxon>
    </lineage>
</organism>
<gene>
    <name evidence="2" type="ORF">LBU54_02470</name>
</gene>
<keyword evidence="3" id="KW-1185">Reference proteome</keyword>
<comment type="caution">
    <text evidence="2">The sequence shown here is derived from an EMBL/GenBank/DDBJ whole genome shotgun (WGS) entry which is preliminary data.</text>
</comment>
<feature type="chain" id="PRO_5045679390" description="T9SS type A sorting domain-containing protein" evidence="1">
    <location>
        <begin position="21"/>
        <end position="808"/>
    </location>
</feature>
<name>A0ABS7XN50_9FLAO</name>
<evidence type="ECO:0000313" key="3">
    <source>
        <dbReference type="Proteomes" id="UP001198901"/>
    </source>
</evidence>
<dbReference type="Proteomes" id="UP001198901">
    <property type="component" value="Unassembled WGS sequence"/>
</dbReference>
<sequence length="808" mass="87174">MIKNYLSLVFLVFCISISFGQTTLSAGEVVITGFNSVNPDQFSFVLLTDVTNTTEIKFTDNGWFAGGGFRNNEGTLIWTATSDLPCGTEIIVDDQSPFTCSVGSITDSAGFGLAANGDQIFAYQGPDATPTFLYGVNFDALGWAPDAVNANTSALPATLTNAVNAIHLNEIDNAKYDCSVTSVPSLILAAVSTDTNWNIRNTTPFVLGGCTYTCGQCTSDTTWNGTAWDNGLPNMNTAAIIDGNYNTNTDGSFSTCILVVNSGAVLNVQDNTFIEVDSNIIADGEINVATAGSVVQIDDLSTVSGSGVMRVTKTTAIMDTAFEYTYWSSPTASTTIDNGLTEGNPIRRFYFDATNYLDATAETNNDNTPVDGQDDIDDNGDDWTLANGTDMMIPGVGYASTHRPDIFNFPGVGYDYTFEGPFNNGVITVPVYRNNSELDDNNWNFIGNPYPSAVDITPFFNLNSTAANPATGAILGDIHFWSHDTDANANNNGNEILNFTRADYATINSTGATSGNASNPPDPYIPSGQGFFVAMSDAANPISTTGDISESEVVFNNSMRSTGPNDQFFRNNTEHNKLWLNLTSDNGVTSQILVGYVPGATAQFDGNTYDSPRNMATGVFASISSMIPNTEKDFVIQGKATSDLSLDEIIDLGFNTSIDVPTIYTIAIQQVEGDFMNTQPIFLKDNLLNTIHNLKESDYSFTSESGVFNDRFQIFFNAEVLSNDDVTLDNNQLTITELANGDVQFSINANLNITNIQIVDLLGRTVYNLDGNDTTMVYNLDNLKKSAYIARVTLSNGQTITKKAIKRQ</sequence>
<dbReference type="RefSeq" id="WP_224525257.1">
    <property type="nucleotide sequence ID" value="NZ_JAIUJR010000001.1"/>
</dbReference>
<dbReference type="EMBL" id="JAIUJR010000001">
    <property type="protein sequence ID" value="MCA0131432.1"/>
    <property type="molecule type" value="Genomic_DNA"/>
</dbReference>
<evidence type="ECO:0008006" key="4">
    <source>
        <dbReference type="Google" id="ProtNLM"/>
    </source>
</evidence>
<evidence type="ECO:0000256" key="1">
    <source>
        <dbReference type="SAM" id="SignalP"/>
    </source>
</evidence>
<keyword evidence="1" id="KW-0732">Signal</keyword>
<accession>A0ABS7XN50</accession>
<feature type="signal peptide" evidence="1">
    <location>
        <begin position="1"/>
        <end position="20"/>
    </location>
</feature>
<reference evidence="3" key="1">
    <citation type="submission" date="2023-07" db="EMBL/GenBank/DDBJ databases">
        <authorList>
            <person name="Yue Y."/>
        </authorList>
    </citation>
    <scope>NUCLEOTIDE SEQUENCE [LARGE SCALE GENOMIC DNA]</scope>
    <source>
        <strain evidence="3">D23</strain>
    </source>
</reference>
<protein>
    <recommendedName>
        <fullName evidence="4">T9SS type A sorting domain-containing protein</fullName>
    </recommendedName>
</protein>
<evidence type="ECO:0000313" key="2">
    <source>
        <dbReference type="EMBL" id="MCA0131432.1"/>
    </source>
</evidence>